<accession>A0A917E3Y8</accession>
<sequence>MKFTNKFKEATSQLPAKEKDKLLLLLLKKDINLAKQLEFKLVNNLSIEEQRAKIMSEVLEDVKQMSSRSDFSSGRLFMNIRYVSGVINENVKVTKDKFGEVVLHCAMLNQVIKRNHNKIVESTPNNARKLLVDIIARAFKISILAHKLHPDELFDVKDKLKELGKSIGDNHNLMMTAIHNGFDVNWLIKAEFPEDIVEQHKNIKKLGFLK</sequence>
<dbReference type="AlphaFoldDB" id="A0A917E3Y8"/>
<proteinExistence type="predicted"/>
<dbReference type="Proteomes" id="UP000599688">
    <property type="component" value="Unassembled WGS sequence"/>
</dbReference>
<dbReference type="RefSeq" id="WP_188404740.1">
    <property type="nucleotide sequence ID" value="NZ_BMGL01000001.1"/>
</dbReference>
<name>A0A917E3Y8_9FLAO</name>
<reference evidence="1 2" key="1">
    <citation type="journal article" date="2014" name="Int. J. Syst. Evol. Microbiol.">
        <title>Complete genome sequence of Corynebacterium casei LMG S-19264T (=DSM 44701T), isolated from a smear-ripened cheese.</title>
        <authorList>
            <consortium name="US DOE Joint Genome Institute (JGI-PGF)"/>
            <person name="Walter F."/>
            <person name="Albersmeier A."/>
            <person name="Kalinowski J."/>
            <person name="Ruckert C."/>
        </authorList>
    </citation>
    <scope>NUCLEOTIDE SEQUENCE [LARGE SCALE GENOMIC DNA]</scope>
    <source>
        <strain evidence="1 2">CGMCC 1.12925</strain>
    </source>
</reference>
<protein>
    <submittedName>
        <fullName evidence="1">Uncharacterized protein</fullName>
    </submittedName>
</protein>
<gene>
    <name evidence="1" type="ORF">GCM10010831_00390</name>
</gene>
<dbReference type="EMBL" id="BMGL01000001">
    <property type="protein sequence ID" value="GGE02561.1"/>
    <property type="molecule type" value="Genomic_DNA"/>
</dbReference>
<evidence type="ECO:0000313" key="1">
    <source>
        <dbReference type="EMBL" id="GGE02561.1"/>
    </source>
</evidence>
<organism evidence="1 2">
    <name type="scientific">Psychroflexus salis</name>
    <dbReference type="NCBI Taxonomy" id="1526574"/>
    <lineage>
        <taxon>Bacteria</taxon>
        <taxon>Pseudomonadati</taxon>
        <taxon>Bacteroidota</taxon>
        <taxon>Flavobacteriia</taxon>
        <taxon>Flavobacteriales</taxon>
        <taxon>Flavobacteriaceae</taxon>
        <taxon>Psychroflexus</taxon>
    </lineage>
</organism>
<keyword evidence="2" id="KW-1185">Reference proteome</keyword>
<comment type="caution">
    <text evidence="1">The sequence shown here is derived from an EMBL/GenBank/DDBJ whole genome shotgun (WGS) entry which is preliminary data.</text>
</comment>
<evidence type="ECO:0000313" key="2">
    <source>
        <dbReference type="Proteomes" id="UP000599688"/>
    </source>
</evidence>